<name>A0ACC2J5P3_9PEZI</name>
<sequence length="685" mass="77171">MQYEYTPLSTLPGSSHGVFSIRLLHVLPARNPDAPLKCDLIETYIPDNGRGGSLSKTPTYPTYVPYQALSYTWGDPKFPKSLHVVSTSRDDNTVRRVPTKLINITENLYSALQSLRKRDETLVLWIDAVCIDQANIPERNSQVKNIPQVYAGAASVLVWLGADDVVSSGRRCFDFFNRLATVIVGDADSQQQGRETSWRERFEINQMISSFLDGTQPHPVALLLSRPWFKRRWIIQEVVLARDVSVHCGSASIPWRTFETCLAELYENDTGMFNYEHRTVLRTMSHIRDANSGAKSQFPLDTLVEFETFLCADPRDRLYALYGVIEKWIPSSADTQAQTGTVDYALSTSKVFTNFAVLMTGLMPTLPAGTTYNPVTHVLQLAAAIRKEYPQFVRAVEHLPSWVPDFTGTLEYMPLHHSPPNRDASLGIPKRSVKIQTLFDDEPVLVSTGLVYSRVVYTMPLDTEALSSSIFSAKVTLNAFLHSAANYLDSIHFFTNGRVNEYRPTGEHMVIALAIILVADWEHTPANTYFAQHPRFRDDFLEQLASSRHQLPEILHRWPAYVDLVKITMRGRCLFLTDSGHIGVCSANVRRGDVVGMLSDMRVPFILRPQRANIPVEDDLPAILDHGLLNEEQFEEFMAMGGDDMAMPCTFQLISDAYIHGLMNGEARESFDGRLDDSVKVILIE</sequence>
<evidence type="ECO:0000313" key="2">
    <source>
        <dbReference type="Proteomes" id="UP001153334"/>
    </source>
</evidence>
<accession>A0ACC2J5P3</accession>
<keyword evidence="2" id="KW-1185">Reference proteome</keyword>
<evidence type="ECO:0000313" key="1">
    <source>
        <dbReference type="EMBL" id="KAJ8122664.1"/>
    </source>
</evidence>
<comment type="caution">
    <text evidence="1">The sequence shown here is derived from an EMBL/GenBank/DDBJ whole genome shotgun (WGS) entry which is preliminary data.</text>
</comment>
<dbReference type="Proteomes" id="UP001153334">
    <property type="component" value="Unassembled WGS sequence"/>
</dbReference>
<dbReference type="EMBL" id="JAPESX010000192">
    <property type="protein sequence ID" value="KAJ8122664.1"/>
    <property type="molecule type" value="Genomic_DNA"/>
</dbReference>
<protein>
    <submittedName>
        <fullName evidence="1">Uncharacterized protein</fullName>
    </submittedName>
</protein>
<proteinExistence type="predicted"/>
<reference evidence="1" key="1">
    <citation type="submission" date="2022-11" db="EMBL/GenBank/DDBJ databases">
        <title>Genome Sequence of Nemania bipapillata.</title>
        <authorList>
            <person name="Buettner E."/>
        </authorList>
    </citation>
    <scope>NUCLEOTIDE SEQUENCE</scope>
    <source>
        <strain evidence="1">CP14</strain>
    </source>
</reference>
<gene>
    <name evidence="1" type="ORF">ONZ43_g1196</name>
</gene>
<organism evidence="1 2">
    <name type="scientific">Nemania bipapillata</name>
    <dbReference type="NCBI Taxonomy" id="110536"/>
    <lineage>
        <taxon>Eukaryota</taxon>
        <taxon>Fungi</taxon>
        <taxon>Dikarya</taxon>
        <taxon>Ascomycota</taxon>
        <taxon>Pezizomycotina</taxon>
        <taxon>Sordariomycetes</taxon>
        <taxon>Xylariomycetidae</taxon>
        <taxon>Xylariales</taxon>
        <taxon>Xylariaceae</taxon>
        <taxon>Nemania</taxon>
    </lineage>
</organism>